<protein>
    <submittedName>
        <fullName evidence="2">Uncharacterized protein</fullName>
    </submittedName>
</protein>
<feature type="region of interest" description="Disordered" evidence="1">
    <location>
        <begin position="241"/>
        <end position="271"/>
    </location>
</feature>
<feature type="region of interest" description="Disordered" evidence="1">
    <location>
        <begin position="151"/>
        <end position="181"/>
    </location>
</feature>
<accession>A0A8H5B8W4</accession>
<evidence type="ECO:0000313" key="3">
    <source>
        <dbReference type="Proteomes" id="UP000567179"/>
    </source>
</evidence>
<evidence type="ECO:0000256" key="1">
    <source>
        <dbReference type="SAM" id="MobiDB-lite"/>
    </source>
</evidence>
<comment type="caution">
    <text evidence="2">The sequence shown here is derived from an EMBL/GenBank/DDBJ whole genome shotgun (WGS) entry which is preliminary data.</text>
</comment>
<sequence>MPTASSPSPEPSESLENAPKTVEINNLTVQLQFREAVEPPKAGKKAPLGKLLTKTKESEFIFEATEESYYAFLSAILTAHNLSKYVPVTKRTKFGVKFSSGAQKTKKAAVDIEKSAEYIASVEKMLNGGNHLSKAIVYLSLEEVKAAYAKKSRHTDGSDNGSDSGLSAQAEDSDGEEVATDHKTLLERELGRFRGLLEKKHANPHDAGYTYIHNNGEKLPLTPAMMSEWARALYDGTAKVDEPPNTTAFDPQKRGRSLFERPAGAGSARGAGGETILQSISSIIQDTRAIFASLSSNPVTVNNTSSILAAPATPVSKGRQRGDADSGPVAPSDPLSPMRYDPSMIPIFLEHAKDKLGVCDALGYHDSLLDKGYGPEILPEIANNNLVECGITPGDAVRLKRGASNWWNSSEAKRACTRMWRDIDDDKNTLRFEKRFITGGASSIWGAGLKPGVNLDADTYTWWFFDDVQDKLVPVPDGLIPFFA</sequence>
<dbReference type="Proteomes" id="UP000567179">
    <property type="component" value="Unassembled WGS sequence"/>
</dbReference>
<feature type="region of interest" description="Disordered" evidence="1">
    <location>
        <begin position="311"/>
        <end position="336"/>
    </location>
</feature>
<feature type="region of interest" description="Disordered" evidence="1">
    <location>
        <begin position="1"/>
        <end position="21"/>
    </location>
</feature>
<dbReference type="EMBL" id="JAACJJ010000032">
    <property type="protein sequence ID" value="KAF5317767.1"/>
    <property type="molecule type" value="Genomic_DNA"/>
</dbReference>
<proteinExistence type="predicted"/>
<gene>
    <name evidence="2" type="ORF">D9619_012503</name>
</gene>
<dbReference type="OrthoDB" id="3259884at2759"/>
<organism evidence="2 3">
    <name type="scientific">Psilocybe cf. subviscida</name>
    <dbReference type="NCBI Taxonomy" id="2480587"/>
    <lineage>
        <taxon>Eukaryota</taxon>
        <taxon>Fungi</taxon>
        <taxon>Dikarya</taxon>
        <taxon>Basidiomycota</taxon>
        <taxon>Agaricomycotina</taxon>
        <taxon>Agaricomycetes</taxon>
        <taxon>Agaricomycetidae</taxon>
        <taxon>Agaricales</taxon>
        <taxon>Agaricineae</taxon>
        <taxon>Strophariaceae</taxon>
        <taxon>Psilocybe</taxon>
    </lineage>
</organism>
<reference evidence="2 3" key="1">
    <citation type="journal article" date="2020" name="ISME J.">
        <title>Uncovering the hidden diversity of litter-decomposition mechanisms in mushroom-forming fungi.</title>
        <authorList>
            <person name="Floudas D."/>
            <person name="Bentzer J."/>
            <person name="Ahren D."/>
            <person name="Johansson T."/>
            <person name="Persson P."/>
            <person name="Tunlid A."/>
        </authorList>
    </citation>
    <scope>NUCLEOTIDE SEQUENCE [LARGE SCALE GENOMIC DNA]</scope>
    <source>
        <strain evidence="2 3">CBS 101986</strain>
    </source>
</reference>
<dbReference type="AlphaFoldDB" id="A0A8H5B8W4"/>
<evidence type="ECO:0000313" key="2">
    <source>
        <dbReference type="EMBL" id="KAF5317767.1"/>
    </source>
</evidence>
<feature type="compositionally biased region" description="Low complexity" evidence="1">
    <location>
        <begin position="1"/>
        <end position="16"/>
    </location>
</feature>
<name>A0A8H5B8W4_9AGAR</name>
<keyword evidence="3" id="KW-1185">Reference proteome</keyword>